<gene>
    <name evidence="6" type="primary">icmE_2</name>
    <name evidence="6" type="ORF">Psal009_02784</name>
</gene>
<dbReference type="GO" id="GO:0016020">
    <property type="term" value="C:membrane"/>
    <property type="evidence" value="ECO:0007669"/>
    <property type="project" value="UniProtKB-SubCell"/>
</dbReference>
<evidence type="ECO:0000313" key="6">
    <source>
        <dbReference type="EMBL" id="QGO06851.1"/>
    </source>
</evidence>
<evidence type="ECO:0000256" key="4">
    <source>
        <dbReference type="ARBA" id="ARBA00022989"/>
    </source>
</evidence>
<dbReference type="EMBL" id="CP038908">
    <property type="protein sequence ID" value="QGO06851.1"/>
    <property type="molecule type" value="Genomic_DNA"/>
</dbReference>
<name>A0A9Q5VLN9_PISSA</name>
<evidence type="ECO:0000256" key="1">
    <source>
        <dbReference type="ARBA" id="ARBA00004167"/>
    </source>
</evidence>
<keyword evidence="4" id="KW-1133">Transmembrane helix</keyword>
<dbReference type="AlphaFoldDB" id="A0A9Q5VLN9"/>
<evidence type="ECO:0000256" key="2">
    <source>
        <dbReference type="ARBA" id="ARBA00010265"/>
    </source>
</evidence>
<keyword evidence="5" id="KW-0472">Membrane</keyword>
<comment type="similarity">
    <text evidence="2">Belongs to the TrbI/VirB10 family.</text>
</comment>
<evidence type="ECO:0000256" key="5">
    <source>
        <dbReference type="ARBA" id="ARBA00023136"/>
    </source>
</evidence>
<dbReference type="InterPro" id="IPR042217">
    <property type="entry name" value="T4SS_VirB10/TrbI"/>
</dbReference>
<comment type="subcellular location">
    <subcellularLocation>
        <location evidence="1">Membrane</location>
        <topology evidence="1">Single-pass membrane protein</topology>
    </subcellularLocation>
</comment>
<dbReference type="CDD" id="cd16431">
    <property type="entry name" value="IcmE"/>
    <property type="match status" value="1"/>
</dbReference>
<dbReference type="InterPro" id="IPR049855">
    <property type="entry name" value="DotG/IcmE-like_C"/>
</dbReference>
<dbReference type="Gene3D" id="2.40.128.260">
    <property type="entry name" value="Type IV secretion system, VirB10/TraB/TrbI"/>
    <property type="match status" value="1"/>
</dbReference>
<organism evidence="6 7">
    <name type="scientific">Piscirickettsia salmonis</name>
    <dbReference type="NCBI Taxonomy" id="1238"/>
    <lineage>
        <taxon>Bacteria</taxon>
        <taxon>Pseudomonadati</taxon>
        <taxon>Pseudomonadota</taxon>
        <taxon>Gammaproteobacteria</taxon>
        <taxon>Thiotrichales</taxon>
        <taxon>Piscirickettsiaceae</taxon>
        <taxon>Piscirickettsia</taxon>
    </lineage>
</organism>
<evidence type="ECO:0000313" key="7">
    <source>
        <dbReference type="Proteomes" id="UP000422232"/>
    </source>
</evidence>
<accession>A0A9Q5VLN9</accession>
<proteinExistence type="inferred from homology"/>
<dbReference type="InterPro" id="IPR005498">
    <property type="entry name" value="T4SS_VirB10/TraB/TrbI"/>
</dbReference>
<reference evidence="6 7" key="1">
    <citation type="submission" date="2019-04" db="EMBL/GenBank/DDBJ databases">
        <title>Complete genome sequencing of Piscirickettsia salmonis strain Psal-009.</title>
        <authorList>
            <person name="Schober I."/>
            <person name="Bunk B."/>
            <person name="Sproer C."/>
            <person name="Carril G.P."/>
            <person name="Riedel T."/>
            <person name="Flores-Herrera P.A."/>
            <person name="Nourdin-Galindo G."/>
            <person name="Marshall S.H."/>
            <person name="Overmann J."/>
        </authorList>
    </citation>
    <scope>NUCLEOTIDE SEQUENCE [LARGE SCALE GENOMIC DNA]</scope>
    <source>
        <strain evidence="6 7">Psal-009</strain>
    </source>
</reference>
<keyword evidence="7" id="KW-1185">Reference proteome</keyword>
<keyword evidence="3" id="KW-0812">Transmembrane</keyword>
<evidence type="ECO:0000256" key="3">
    <source>
        <dbReference type="ARBA" id="ARBA00022692"/>
    </source>
</evidence>
<dbReference type="RefSeq" id="WP_016209666.1">
    <property type="nucleotide sequence ID" value="NZ_CP012413.1"/>
</dbReference>
<protein>
    <submittedName>
        <fullName evidence="6">Intracellular multiplication protein IcmE</fullName>
    </submittedName>
</protein>
<dbReference type="Proteomes" id="UP000422232">
    <property type="component" value="Chromosome"/>
</dbReference>
<dbReference type="Pfam" id="PF03743">
    <property type="entry name" value="TrbI"/>
    <property type="match status" value="1"/>
</dbReference>
<sequence>MKAIKKIKSFLSSYPRFRMILIFILVITLFVLVINNLTETKAEAQDQGSYAVEPSMQMRDKATNYTNKVYNEIKNIHEKNKIRQAANQGKTIAEQSTQEITPVVDQDGGSPRLSAQDQRVAKLTNSAVYKEIVKRDALQKNYSELKKNQNQGKNQDKQNYLMQVSQKERKMQSQLQGMVGDWDKASVQSSVVGQLPAQSTTAGQQGQNAAANIIEKSGAILFAVLDTQLNSDQPGTPVMATIIQGKFKDAKLLGSFKREDDKLVISFDHMSLPALDHSISIKAYAINATTAQNALASDVDNHYLLRYGGLFASAFLQGFGEYFSDTSSSLCNGSTTCIVTSDQTSAATEQTSKKAVYSGLGQVGTTLGQQAASEFNRPPTVTLNQGVGMGILFMSDVKA</sequence>
<dbReference type="GeneID" id="66740083"/>